<dbReference type="EMBL" id="CP054696">
    <property type="protein sequence ID" value="QMS86303.1"/>
    <property type="molecule type" value="Genomic_DNA"/>
</dbReference>
<reference evidence="2" key="1">
    <citation type="submission" date="2020-06" db="EMBL/GenBank/DDBJ databases">
        <title>Nostoc edaphicum CCNP1411 genome.</title>
        <authorList>
            <person name="Fidor A."/>
            <person name="Grabski M."/>
            <person name="Gawor J."/>
            <person name="Gromadka R."/>
            <person name="Wegrzyn G."/>
            <person name="Mazur-Marzec H."/>
        </authorList>
    </citation>
    <scope>NUCLEOTIDE SEQUENCE [LARGE SCALE GENOMIC DNA]</scope>
    <source>
        <strain evidence="2">CCNP1411</strain>
        <plasmid evidence="2">pne_4</plasmid>
    </source>
</reference>
<dbReference type="PANTHER" id="PTHR34822:SF1">
    <property type="entry name" value="GRPB FAMILY PROTEIN"/>
    <property type="match status" value="1"/>
</dbReference>
<dbReference type="PANTHER" id="PTHR34822">
    <property type="entry name" value="GRPB DOMAIN PROTEIN (AFU_ORTHOLOGUE AFUA_1G01530)"/>
    <property type="match status" value="1"/>
</dbReference>
<accession>A0A7D7QP53</accession>
<dbReference type="SUPFAM" id="SSF81301">
    <property type="entry name" value="Nucleotidyltransferase"/>
    <property type="match status" value="1"/>
</dbReference>
<keyword evidence="1" id="KW-0614">Plasmid</keyword>
<evidence type="ECO:0000313" key="1">
    <source>
        <dbReference type="EMBL" id="QMS86303.1"/>
    </source>
</evidence>
<dbReference type="Pfam" id="PF04229">
    <property type="entry name" value="GrpB"/>
    <property type="match status" value="1"/>
</dbReference>
<dbReference type="Proteomes" id="UP000514713">
    <property type="component" value="Plasmid pNe_4"/>
</dbReference>
<dbReference type="Gene3D" id="3.30.460.10">
    <property type="entry name" value="Beta Polymerase, domain 2"/>
    <property type="match status" value="1"/>
</dbReference>
<dbReference type="InterPro" id="IPR007344">
    <property type="entry name" value="GrpB/CoaE"/>
</dbReference>
<dbReference type="AlphaFoldDB" id="A0A7D7QP53"/>
<dbReference type="RefSeq" id="WP_181927266.1">
    <property type="nucleotide sequence ID" value="NZ_CP054696.1"/>
</dbReference>
<protein>
    <submittedName>
        <fullName evidence="1">GrpB family protein</fullName>
    </submittedName>
</protein>
<dbReference type="InterPro" id="IPR043519">
    <property type="entry name" value="NT_sf"/>
</dbReference>
<proteinExistence type="predicted"/>
<sequence>MDEIEIVEYDPCWPTLFEEEAARILAALGNDKVIVIEHFGSTAIPGLAAKPVIDLMVGVHSIEAAKPIIPLLEALEYIYWPDDPRPGRMFFVKGMPPYGKRRTHHVHVVEAYSEFWERLLFRDYLLTHPEEAKRYEVLKRNLAERFQKDREGYTNGKSIYIQMVLEKARHEQIL</sequence>
<geneLocation type="plasmid" evidence="2">
    <name>pne_4</name>
</geneLocation>
<dbReference type="KEGG" id="ned:HUN01_01400"/>
<name>A0A7D7QP53_9NOSO</name>
<keyword evidence="2" id="KW-1185">Reference proteome</keyword>
<organism evidence="1 2">
    <name type="scientific">Nostoc edaphicum CCNP1411</name>
    <dbReference type="NCBI Taxonomy" id="1472755"/>
    <lineage>
        <taxon>Bacteria</taxon>
        <taxon>Bacillati</taxon>
        <taxon>Cyanobacteriota</taxon>
        <taxon>Cyanophyceae</taxon>
        <taxon>Nostocales</taxon>
        <taxon>Nostocaceae</taxon>
        <taxon>Nostoc</taxon>
    </lineage>
</organism>
<evidence type="ECO:0000313" key="2">
    <source>
        <dbReference type="Proteomes" id="UP000514713"/>
    </source>
</evidence>
<gene>
    <name evidence="1" type="ORF">HUN01_01400</name>
</gene>